<evidence type="ECO:0000256" key="5">
    <source>
        <dbReference type="ARBA" id="ARBA00023136"/>
    </source>
</evidence>
<name>A0A0K8MDH0_9PROT</name>
<evidence type="ECO:0000256" key="3">
    <source>
        <dbReference type="ARBA" id="ARBA00022692"/>
    </source>
</evidence>
<dbReference type="InterPro" id="IPR000297">
    <property type="entry name" value="PPIase_PpiC"/>
</dbReference>
<keyword evidence="10" id="KW-0413">Isomerase</keyword>
<dbReference type="InterPro" id="IPR027304">
    <property type="entry name" value="Trigger_fact/SurA_dom_sf"/>
</dbReference>
<dbReference type="PANTHER" id="PTHR47529">
    <property type="entry name" value="PEPTIDYL-PROLYL CIS-TRANS ISOMERASE D"/>
    <property type="match status" value="1"/>
</dbReference>
<evidence type="ECO:0000313" key="10">
    <source>
        <dbReference type="EMBL" id="GAO98502.1"/>
    </source>
</evidence>
<dbReference type="PANTHER" id="PTHR47529:SF1">
    <property type="entry name" value="PERIPLASMIC CHAPERONE PPID"/>
    <property type="match status" value="1"/>
</dbReference>
<dbReference type="InterPro" id="IPR052029">
    <property type="entry name" value="PpiD_chaperone"/>
</dbReference>
<keyword evidence="5 8" id="KW-0472">Membrane</keyword>
<evidence type="ECO:0000256" key="1">
    <source>
        <dbReference type="ARBA" id="ARBA00004401"/>
    </source>
</evidence>
<dbReference type="GO" id="GO:0003755">
    <property type="term" value="F:peptidyl-prolyl cis-trans isomerase activity"/>
    <property type="evidence" value="ECO:0007669"/>
    <property type="project" value="InterPro"/>
</dbReference>
<feature type="transmembrane region" description="Helical" evidence="8">
    <location>
        <begin position="12"/>
        <end position="32"/>
    </location>
</feature>
<keyword evidence="2" id="KW-1003">Cell membrane</keyword>
<reference evidence="10 11" key="1">
    <citation type="submission" date="2015-03" db="EMBL/GenBank/DDBJ databases">
        <title>Caedibacter varicaedens, whole genome shotgun sequence.</title>
        <authorList>
            <person name="Suzuki H."/>
            <person name="Dapper A.L."/>
            <person name="Gibson A.K."/>
            <person name="Jackson C."/>
            <person name="Lee H."/>
            <person name="Pejaver V.R."/>
            <person name="Doak T."/>
            <person name="Lynch M."/>
        </authorList>
    </citation>
    <scope>NUCLEOTIDE SEQUENCE [LARGE SCALE GENOMIC DNA]</scope>
</reference>
<evidence type="ECO:0000256" key="6">
    <source>
        <dbReference type="ARBA" id="ARBA00023186"/>
    </source>
</evidence>
<keyword evidence="6" id="KW-0143">Chaperone</keyword>
<dbReference type="GO" id="GO:0005886">
    <property type="term" value="C:plasma membrane"/>
    <property type="evidence" value="ECO:0007669"/>
    <property type="project" value="UniProtKB-SubCell"/>
</dbReference>
<dbReference type="OrthoDB" id="9768393at2"/>
<keyword evidence="4 8" id="KW-1133">Transmembrane helix</keyword>
<dbReference type="Gene3D" id="1.10.4030.10">
    <property type="entry name" value="Porin chaperone SurA, peptide-binding domain"/>
    <property type="match status" value="1"/>
</dbReference>
<dbReference type="STRING" id="1629334.Cva_01164"/>
<dbReference type="Proteomes" id="UP000036771">
    <property type="component" value="Unassembled WGS sequence"/>
</dbReference>
<organism evidence="10 11">
    <name type="scientific">Caedimonas varicaedens</name>
    <dbReference type="NCBI Taxonomy" id="1629334"/>
    <lineage>
        <taxon>Bacteria</taxon>
        <taxon>Pseudomonadati</taxon>
        <taxon>Pseudomonadota</taxon>
        <taxon>Alphaproteobacteria</taxon>
        <taxon>Holosporales</taxon>
        <taxon>Caedimonadaceae</taxon>
        <taxon>Caedimonas</taxon>
    </lineage>
</organism>
<sequence>MLIESIRKHSGSWWFRTFLFILAVTFGVLWYGQDVLTGTRGGVSNLASVGGTKINLHQFSQSLSQELSHLQGISKTIIPPEQQQKLYPHVLENLVTNLLFQRETERLGLVIPDEAVRRAITQDQGFKKEDGSFDRDRFNAFLQNTGMRESTFVETLRRDMLIRELVQTLFSGITVPQSLLSRMYSYDNQRRVLDIVSIESAKMPLEKDPSDNEILDYFKKNPAKFVAQEYRDISVIVLTPFLIKQETPLTDSQFQQAYQARIDEFNGKTLDQVKEQLKESLEKQVASEKLFELSNKIDDAMAGGASLEEISKTYNAPIKTFSRMGKDGFFASKDANSLPLSDPLEIRIVTEAFGEKEGESTKIIETGDGNFFLARVDKVYSAHPMTFDESKEKAKNLLIQHLKSQKAKEIVLDIEHQVNRGGLFSMIAQQKGLRISQIRVSRKGPLAPIAFYLPENFIEALYHIRVGGAKAASYINDHNQRDFIVGSVVKVEPVQMQGADEKIKEFKDQLKQEIFNDLLVQYISSLRKIFPVEYNNKAIERLLRSPS</sequence>
<feature type="domain" description="PpiC" evidence="9">
    <location>
        <begin position="250"/>
        <end position="391"/>
    </location>
</feature>
<evidence type="ECO:0000259" key="9">
    <source>
        <dbReference type="Pfam" id="PF13145"/>
    </source>
</evidence>
<gene>
    <name evidence="10" type="primary">ppiD</name>
    <name evidence="10" type="ORF">Cva_01164</name>
</gene>
<accession>A0A0K8MDH0</accession>
<evidence type="ECO:0000256" key="7">
    <source>
        <dbReference type="ARBA" id="ARBA00038408"/>
    </source>
</evidence>
<evidence type="ECO:0000256" key="2">
    <source>
        <dbReference type="ARBA" id="ARBA00022475"/>
    </source>
</evidence>
<proteinExistence type="inferred from homology"/>
<dbReference type="Pfam" id="PF13624">
    <property type="entry name" value="SurA_N_3"/>
    <property type="match status" value="1"/>
</dbReference>
<comment type="subcellular location">
    <subcellularLocation>
        <location evidence="1">Cell membrane</location>
        <topology evidence="1">Single-pass type II membrane protein</topology>
    </subcellularLocation>
</comment>
<protein>
    <submittedName>
        <fullName evidence="10">Peptidyl-prolyl cis-trans isomerase D</fullName>
    </submittedName>
</protein>
<comment type="similarity">
    <text evidence="7">Belongs to the PpiD chaperone family.</text>
</comment>
<dbReference type="Pfam" id="PF13145">
    <property type="entry name" value="Rotamase_2"/>
    <property type="match status" value="1"/>
</dbReference>
<evidence type="ECO:0000313" key="11">
    <source>
        <dbReference type="Proteomes" id="UP000036771"/>
    </source>
</evidence>
<evidence type="ECO:0000256" key="8">
    <source>
        <dbReference type="SAM" id="Phobius"/>
    </source>
</evidence>
<dbReference type="AlphaFoldDB" id="A0A0K8MDH0"/>
<dbReference type="SUPFAM" id="SSF109998">
    <property type="entry name" value="Triger factor/SurA peptide-binding domain-like"/>
    <property type="match status" value="1"/>
</dbReference>
<evidence type="ECO:0000256" key="4">
    <source>
        <dbReference type="ARBA" id="ARBA00022989"/>
    </source>
</evidence>
<dbReference type="EMBL" id="BBVC01000063">
    <property type="protein sequence ID" value="GAO98502.1"/>
    <property type="molecule type" value="Genomic_DNA"/>
</dbReference>
<comment type="caution">
    <text evidence="10">The sequence shown here is derived from an EMBL/GenBank/DDBJ whole genome shotgun (WGS) entry which is preliminary data.</text>
</comment>
<keyword evidence="11" id="KW-1185">Reference proteome</keyword>
<keyword evidence="3 8" id="KW-0812">Transmembrane</keyword>